<dbReference type="PANTHER" id="PTHR23084:SF263">
    <property type="entry name" value="MORN REPEAT-CONTAINING PROTEIN 1"/>
    <property type="match status" value="1"/>
</dbReference>
<reference evidence="2 3" key="1">
    <citation type="submission" date="2014-06" db="EMBL/GenBank/DDBJ databases">
        <authorList>
            <person name="Swart Estienne"/>
        </authorList>
    </citation>
    <scope>NUCLEOTIDE SEQUENCE [LARGE SCALE GENOMIC DNA]</scope>
    <source>
        <strain evidence="2 3">130c</strain>
    </source>
</reference>
<keyword evidence="1" id="KW-0677">Repeat</keyword>
<dbReference type="Pfam" id="PF02493">
    <property type="entry name" value="MORN"/>
    <property type="match status" value="4"/>
</dbReference>
<proteinExistence type="predicted"/>
<keyword evidence="3" id="KW-1185">Reference proteome</keyword>
<dbReference type="InterPro" id="IPR003409">
    <property type="entry name" value="MORN"/>
</dbReference>
<organism evidence="2 3">
    <name type="scientific">Stylonychia lemnae</name>
    <name type="common">Ciliate</name>
    <dbReference type="NCBI Taxonomy" id="5949"/>
    <lineage>
        <taxon>Eukaryota</taxon>
        <taxon>Sar</taxon>
        <taxon>Alveolata</taxon>
        <taxon>Ciliophora</taxon>
        <taxon>Intramacronucleata</taxon>
        <taxon>Spirotrichea</taxon>
        <taxon>Stichotrichia</taxon>
        <taxon>Sporadotrichida</taxon>
        <taxon>Oxytrichidae</taxon>
        <taxon>Stylonychinae</taxon>
        <taxon>Stylonychia</taxon>
    </lineage>
</organism>
<evidence type="ECO:0000256" key="1">
    <source>
        <dbReference type="ARBA" id="ARBA00022737"/>
    </source>
</evidence>
<protein>
    <recommendedName>
        <fullName evidence="4">Morn repeat protein</fullName>
    </recommendedName>
</protein>
<dbReference type="OrthoDB" id="444338at2759"/>
<dbReference type="SMART" id="SM00698">
    <property type="entry name" value="MORN"/>
    <property type="match status" value="3"/>
</dbReference>
<name>A0A078AM83_STYLE</name>
<dbReference type="InParanoid" id="A0A078AM83"/>
<dbReference type="AlphaFoldDB" id="A0A078AM83"/>
<dbReference type="SUPFAM" id="SSF82185">
    <property type="entry name" value="Histone H3 K4-specific methyltransferase SET7/9 N-terminal domain"/>
    <property type="match status" value="1"/>
</dbReference>
<dbReference type="Proteomes" id="UP000039865">
    <property type="component" value="Unassembled WGS sequence"/>
</dbReference>
<gene>
    <name evidence="2" type="primary">Contig8190.g8737</name>
    <name evidence="2" type="ORF">STYLEM_12045</name>
</gene>
<accession>A0A078AM83</accession>
<evidence type="ECO:0000313" key="3">
    <source>
        <dbReference type="Proteomes" id="UP000039865"/>
    </source>
</evidence>
<sequence>MGFIRIEDPKEEDKTISQQDYRGLKAGMIISYNLATYQGKILNNKREGFGEETYPDGNLYKGNYHNDLRFGSGIMTYSLNRRDYGTIRYDGQWMNNKKQGHGRGNGKMEVKMGWEDQDLLTLTTKEKKFKISQKCFILRLQIHQEIRSIYLLIQIMNKDVMNRLHGQGQLQQNFTIRLDEQRTLDFSIMHIGQFENGMRHGFGVSMIHLQQVSEENKIQSYSKTDLKIKAHYDHDELAFTYEDKIPDHNQRIDNESKNLNAVQLFHYDDSPEQLMDNLLPFNLKLEKHLLDYSKKNNVLDILPFKKNQNSPEIDLKIYDEQMLKNFQFEKYVIEDSSLRNEYIDFDSILSVMILLNSNQDLLEEIFIYSKVNHHWVCLKLFNDLSIVEVPIKVRYNDSIEKYQNIDANDTFVQWIPLICQGIIHVWKDQNQGQSIKAQFQDICKIVFGADPLVLLSSQGRMNFDATDKQLFQEMYRMKCIYAGLLDLEVKRKNTALFMPKDASVQNCKKVYLPIKFDYQNSSRVFDHKVIINRFIPIDPHYCDEKEAFGHFSELYLIPNLSRNHYSHSKILKNLKPKHLFHNVCFEFKVIMKTKLQFKINHGRYKDSSGKTVLPLQIIIVRDRIIKQEDALKKSFALGKDEIYHEYHSGQGQSIDGKIIFNPAGEFEPGKYQIMCEIEYEAKKYSLNAKEQKISQQFDQPMPYVIEIGLWSINCYVQIHHSKSSSLDNQKIYRNAFDSYLKSKHEKLYIIETGEGAKKLWMKQYYIKPHLTYVQIFRNESESIKWVHEKQLVLKNMIMYEIEPEFEDISGKTANLQEVISQVVPDEEQDVPFSVSLGKATKKYVFIRQIRASSKIKILSKDVNNQISNLIDNNISNQ</sequence>
<evidence type="ECO:0008006" key="4">
    <source>
        <dbReference type="Google" id="ProtNLM"/>
    </source>
</evidence>
<dbReference type="Gene3D" id="2.20.110.10">
    <property type="entry name" value="Histone H3 K4-specific methyltransferase SET7/9 N-terminal domain"/>
    <property type="match status" value="1"/>
</dbReference>
<evidence type="ECO:0000313" key="2">
    <source>
        <dbReference type="EMBL" id="CDW83006.1"/>
    </source>
</evidence>
<dbReference type="EMBL" id="CCKQ01011440">
    <property type="protein sequence ID" value="CDW83006.1"/>
    <property type="molecule type" value="Genomic_DNA"/>
</dbReference>
<dbReference type="PANTHER" id="PTHR23084">
    <property type="entry name" value="PHOSPHATIDYLINOSITOL-4-PHOSPHATE 5-KINASE RELATED"/>
    <property type="match status" value="1"/>
</dbReference>